<evidence type="ECO:0000313" key="4">
    <source>
        <dbReference type="Proteomes" id="UP000509667"/>
    </source>
</evidence>
<feature type="domain" description="Non-reducing end beta-L-arabinofuranosidase-like GH127 middle" evidence="2">
    <location>
        <begin position="403"/>
        <end position="496"/>
    </location>
</feature>
<proteinExistence type="predicted"/>
<dbReference type="GO" id="GO:0016787">
    <property type="term" value="F:hydrolase activity"/>
    <property type="evidence" value="ECO:0007669"/>
    <property type="project" value="UniProtKB-KW"/>
</dbReference>
<protein>
    <submittedName>
        <fullName evidence="3">Glycoside hydrolase family 127 protein</fullName>
    </submittedName>
</protein>
<keyword evidence="3" id="KW-0378">Hydrolase</keyword>
<reference evidence="3 4" key="1">
    <citation type="submission" date="2020-07" db="EMBL/GenBank/DDBJ databases">
        <title>Halosimplex pelagicum sp. nov. and Halosimplex rubrum sp. nov., isolated from salted brown alga Laminaria, and emended description of the genus Halosimplex.</title>
        <authorList>
            <person name="Cui H."/>
        </authorList>
    </citation>
    <scope>NUCLEOTIDE SEQUENCE [LARGE SCALE GENOMIC DNA]</scope>
    <source>
        <strain evidence="3 4">R27</strain>
    </source>
</reference>
<name>A0A7D5P6E7_9EURY</name>
<evidence type="ECO:0000313" key="3">
    <source>
        <dbReference type="EMBL" id="QLH78458.1"/>
    </source>
</evidence>
<accession>A0A7D5P6E7</accession>
<dbReference type="Proteomes" id="UP000509667">
    <property type="component" value="Chromosome"/>
</dbReference>
<dbReference type="Pfam" id="PF20736">
    <property type="entry name" value="Glyco_hydro127M"/>
    <property type="match status" value="1"/>
</dbReference>
<dbReference type="SUPFAM" id="SSF48208">
    <property type="entry name" value="Six-hairpin glycosidases"/>
    <property type="match status" value="1"/>
</dbReference>
<feature type="domain" description="Non-reducing end beta-L-arabinofuranosidase-like GH127 catalytic" evidence="1">
    <location>
        <begin position="67"/>
        <end position="383"/>
    </location>
</feature>
<keyword evidence="4" id="KW-1185">Reference proteome</keyword>
<dbReference type="KEGG" id="hrr:HZS55_14665"/>
<evidence type="ECO:0000259" key="2">
    <source>
        <dbReference type="Pfam" id="PF20736"/>
    </source>
</evidence>
<dbReference type="GeneID" id="56079130"/>
<dbReference type="GO" id="GO:0005975">
    <property type="term" value="P:carbohydrate metabolic process"/>
    <property type="evidence" value="ECO:0007669"/>
    <property type="project" value="InterPro"/>
</dbReference>
<dbReference type="OrthoDB" id="350575at2157"/>
<sequence length="642" mass="71744">MTDARLEPRAYDPLPLGAVKPRGWLERQLAIQADGLTGHLEECWPDVADNQWLGGERDGWERGPYYVDGLLPLAYLLDDPDLIERAETWVEAFLASQNENGWIGPAEQARDQGYEYDPWPRFVVCKVLAQYHEATGDERAVEAMLLFCDWLADALEDRPLERWGRYRWADLAVSLYWLYDRTGDERLLDLVSTAAEQGYDWGDHFADLGGYLEPYEWPDDGETDLSAHVVNNAMGLKEPAVRARLRALEGDGAAAARGIKTLDRFHGQATGLFSGDEYYGGKHPSRGTELCGVVEYMYSLEVLASITGDPRHGDRLERLAYNALPATFTSDMWAHQYDQQANQVICNVAEKDWFNGPDANVFGLAPNFGCCTANMHQGWPKLASHLWMRDGGGSDDRDESDELAIVAYAPCAVTTELDGEDVTVVEDTDYPFEDSVAFTVETDVPATFALSLRIPEWVEAATIERPGGDRETVDATGSYHRIERTWEDGDTLEIRFESPVRVERRYHGAVSVHRGPLTFAYPIEASRKQIAGERPHADWELYPDEPWNYGLELESMDSVSDGASALAASFDDPGERPFSPEGAPVELDVTGRLVPEWGLDDEFAWAESIPNGIVRSDKPAESLTLVPYGCTNLRVAEFPLLD</sequence>
<dbReference type="InterPro" id="IPR012878">
    <property type="entry name" value="Beta-AFase-like_GH127_cat"/>
</dbReference>
<dbReference type="InterPro" id="IPR008928">
    <property type="entry name" value="6-hairpin_glycosidase_sf"/>
</dbReference>
<dbReference type="InterPro" id="IPR049046">
    <property type="entry name" value="Beta-AFase-like_GH127_middle"/>
</dbReference>
<dbReference type="AlphaFoldDB" id="A0A7D5P6E7"/>
<gene>
    <name evidence="3" type="ORF">HZS55_14665</name>
</gene>
<dbReference type="PANTHER" id="PTHR31151:SF0">
    <property type="entry name" value="PROLINE-TRNA LIGASE (DUF1680)"/>
    <property type="match status" value="1"/>
</dbReference>
<dbReference type="PANTHER" id="PTHR31151">
    <property type="entry name" value="PROLINE-TRNA LIGASE (DUF1680)"/>
    <property type="match status" value="1"/>
</dbReference>
<dbReference type="Pfam" id="PF07944">
    <property type="entry name" value="Beta-AFase-like_GH127_cat"/>
    <property type="match status" value="1"/>
</dbReference>
<evidence type="ECO:0000259" key="1">
    <source>
        <dbReference type="Pfam" id="PF07944"/>
    </source>
</evidence>
<dbReference type="EMBL" id="CP058910">
    <property type="protein sequence ID" value="QLH78458.1"/>
    <property type="molecule type" value="Genomic_DNA"/>
</dbReference>
<dbReference type="RefSeq" id="WP_179908341.1">
    <property type="nucleotide sequence ID" value="NZ_CP058910.1"/>
</dbReference>
<organism evidence="3 4">
    <name type="scientific">Halosimplex rubrum</name>
    <dbReference type="NCBI Taxonomy" id="869889"/>
    <lineage>
        <taxon>Archaea</taxon>
        <taxon>Methanobacteriati</taxon>
        <taxon>Methanobacteriota</taxon>
        <taxon>Stenosarchaea group</taxon>
        <taxon>Halobacteria</taxon>
        <taxon>Halobacteriales</taxon>
        <taxon>Haloarculaceae</taxon>
        <taxon>Halosimplex</taxon>
    </lineage>
</organism>